<feature type="chain" id="PRO_5013358732" description="FAD-binding PCMH-type domain-containing protein" evidence="5">
    <location>
        <begin position="22"/>
        <end position="507"/>
    </location>
</feature>
<sequence>MARLLCQAACCLAALSPFALAWSSVETNQPRLPSRSNLDTAQVQAALSPLLCSTSSVFGPDSPLWPNATSRYQAYEPSQIKVVVRVGCEEDVATVVRYANANDLPFFTVNRAHSMTTTPGQFRGLEIDMQLLTGIDINPDGESARFQGGTFAQEVIDVLWEQDISTGSCGCVGMVGLGLGGGHGRLQGRHGMVSDNYLSLNVVLADGTAITVSETSHPDLFWGMKGAGHNFGVVTSFELRIFPRQEETWYYRNYVFSQTQLEPFFGESNRLQENGTQPVDIAWQYTMYQLDPTFSETEPIILWSFAYSGPEAAAQPYLAPFDALHPLRIEDGNVPYTEIATAQKTGVNDSVCQHGLAHMVSTAGLQVYNLTAQRAIYDVFSEMLRSIPAFNASVVLMEGYSLQGRIGRRPRLVGVSLPRRLSAHAAVTHAPDDSLDETAIEWAGRIRDLWNEGQPTRRPTTYVNYAFGTESLESMYGYEGWRLERLRALKREYDPENRFAYFNPIPA</sequence>
<keyword evidence="3" id="KW-0274">FAD</keyword>
<dbReference type="AlphaFoldDB" id="A0A1L9X271"/>
<dbReference type="OrthoDB" id="9996127at2759"/>
<keyword evidence="2" id="KW-0285">Flavoprotein</keyword>
<reference evidence="8" key="1">
    <citation type="journal article" date="2017" name="Genome Biol.">
        <title>Comparative genomics reveals high biological diversity and specific adaptations in the industrially and medically important fungal genus Aspergillus.</title>
        <authorList>
            <person name="de Vries R.P."/>
            <person name="Riley R."/>
            <person name="Wiebenga A."/>
            <person name="Aguilar-Osorio G."/>
            <person name="Amillis S."/>
            <person name="Uchima C.A."/>
            <person name="Anderluh G."/>
            <person name="Asadollahi M."/>
            <person name="Askin M."/>
            <person name="Barry K."/>
            <person name="Battaglia E."/>
            <person name="Bayram O."/>
            <person name="Benocci T."/>
            <person name="Braus-Stromeyer S.A."/>
            <person name="Caldana C."/>
            <person name="Canovas D."/>
            <person name="Cerqueira G.C."/>
            <person name="Chen F."/>
            <person name="Chen W."/>
            <person name="Choi C."/>
            <person name="Clum A."/>
            <person name="Dos Santos R.A."/>
            <person name="Damasio A.R."/>
            <person name="Diallinas G."/>
            <person name="Emri T."/>
            <person name="Fekete E."/>
            <person name="Flipphi M."/>
            <person name="Freyberg S."/>
            <person name="Gallo A."/>
            <person name="Gournas C."/>
            <person name="Habgood R."/>
            <person name="Hainaut M."/>
            <person name="Harispe M.L."/>
            <person name="Henrissat B."/>
            <person name="Hilden K.S."/>
            <person name="Hope R."/>
            <person name="Hossain A."/>
            <person name="Karabika E."/>
            <person name="Karaffa L."/>
            <person name="Karanyi Z."/>
            <person name="Krasevec N."/>
            <person name="Kuo A."/>
            <person name="Kusch H."/>
            <person name="LaButti K."/>
            <person name="Lagendijk E.L."/>
            <person name="Lapidus A."/>
            <person name="Levasseur A."/>
            <person name="Lindquist E."/>
            <person name="Lipzen A."/>
            <person name="Logrieco A.F."/>
            <person name="MacCabe A."/>
            <person name="Maekelae M.R."/>
            <person name="Malavazi I."/>
            <person name="Melin P."/>
            <person name="Meyer V."/>
            <person name="Mielnichuk N."/>
            <person name="Miskei M."/>
            <person name="Molnar A.P."/>
            <person name="Mule G."/>
            <person name="Ngan C.Y."/>
            <person name="Orejas M."/>
            <person name="Orosz E."/>
            <person name="Ouedraogo J.P."/>
            <person name="Overkamp K.M."/>
            <person name="Park H.-S."/>
            <person name="Perrone G."/>
            <person name="Piumi F."/>
            <person name="Punt P.J."/>
            <person name="Ram A.F."/>
            <person name="Ramon A."/>
            <person name="Rauscher S."/>
            <person name="Record E."/>
            <person name="Riano-Pachon D.M."/>
            <person name="Robert V."/>
            <person name="Roehrig J."/>
            <person name="Ruller R."/>
            <person name="Salamov A."/>
            <person name="Salih N.S."/>
            <person name="Samson R.A."/>
            <person name="Sandor E."/>
            <person name="Sanguinetti M."/>
            <person name="Schuetze T."/>
            <person name="Sepcic K."/>
            <person name="Shelest E."/>
            <person name="Sherlock G."/>
            <person name="Sophianopoulou V."/>
            <person name="Squina F.M."/>
            <person name="Sun H."/>
            <person name="Susca A."/>
            <person name="Todd R.B."/>
            <person name="Tsang A."/>
            <person name="Unkles S.E."/>
            <person name="van de Wiele N."/>
            <person name="van Rossen-Uffink D."/>
            <person name="Oliveira J.V."/>
            <person name="Vesth T.C."/>
            <person name="Visser J."/>
            <person name="Yu J.-H."/>
            <person name="Zhou M."/>
            <person name="Andersen M.R."/>
            <person name="Archer D.B."/>
            <person name="Baker S.E."/>
            <person name="Benoit I."/>
            <person name="Brakhage A.A."/>
            <person name="Braus G.H."/>
            <person name="Fischer R."/>
            <person name="Frisvad J.C."/>
            <person name="Goldman G.H."/>
            <person name="Houbraken J."/>
            <person name="Oakley B."/>
            <person name="Pocsi I."/>
            <person name="Scazzocchio C."/>
            <person name="Seiboth B."/>
            <person name="vanKuyk P.A."/>
            <person name="Wortman J."/>
            <person name="Dyer P.S."/>
            <person name="Grigoriev I.V."/>
        </authorList>
    </citation>
    <scope>NUCLEOTIDE SEQUENCE [LARGE SCALE GENOMIC DNA]</scope>
    <source>
        <strain evidence="8">ATCC 16872 / CBS 172.66 / WB 5094</strain>
    </source>
</reference>
<keyword evidence="8" id="KW-1185">Reference proteome</keyword>
<evidence type="ECO:0000256" key="4">
    <source>
        <dbReference type="ARBA" id="ARBA00023002"/>
    </source>
</evidence>
<evidence type="ECO:0000313" key="7">
    <source>
        <dbReference type="EMBL" id="OJK02585.1"/>
    </source>
</evidence>
<feature type="signal peptide" evidence="5">
    <location>
        <begin position="1"/>
        <end position="21"/>
    </location>
</feature>
<protein>
    <recommendedName>
        <fullName evidence="6">FAD-binding PCMH-type domain-containing protein</fullName>
    </recommendedName>
</protein>
<feature type="domain" description="FAD-binding PCMH-type" evidence="6">
    <location>
        <begin position="75"/>
        <end position="244"/>
    </location>
</feature>
<comment type="similarity">
    <text evidence="1">Belongs to the oxygen-dependent FAD-linked oxidoreductase family.</text>
</comment>
<dbReference type="InterPro" id="IPR012951">
    <property type="entry name" value="BBE"/>
</dbReference>
<dbReference type="Proteomes" id="UP000184546">
    <property type="component" value="Unassembled WGS sequence"/>
</dbReference>
<evidence type="ECO:0000256" key="2">
    <source>
        <dbReference type="ARBA" id="ARBA00022630"/>
    </source>
</evidence>
<dbReference type="OMA" id="TGSCGCV"/>
<dbReference type="InterPro" id="IPR036318">
    <property type="entry name" value="FAD-bd_PCMH-like_sf"/>
</dbReference>
<evidence type="ECO:0000256" key="1">
    <source>
        <dbReference type="ARBA" id="ARBA00005466"/>
    </source>
</evidence>
<dbReference type="InterPro" id="IPR016167">
    <property type="entry name" value="FAD-bd_PCMH_sub1"/>
</dbReference>
<dbReference type="Pfam" id="PF01565">
    <property type="entry name" value="FAD_binding_4"/>
    <property type="match status" value="1"/>
</dbReference>
<dbReference type="Gene3D" id="3.30.43.10">
    <property type="entry name" value="Uridine Diphospho-n-acetylenolpyruvylglucosamine Reductase, domain 2"/>
    <property type="match status" value="1"/>
</dbReference>
<dbReference type="GO" id="GO:0071949">
    <property type="term" value="F:FAD binding"/>
    <property type="evidence" value="ECO:0007669"/>
    <property type="project" value="InterPro"/>
</dbReference>
<evidence type="ECO:0000256" key="5">
    <source>
        <dbReference type="SAM" id="SignalP"/>
    </source>
</evidence>
<dbReference type="Gene3D" id="3.30.465.10">
    <property type="match status" value="1"/>
</dbReference>
<dbReference type="STRING" id="690307.A0A1L9X271"/>
<gene>
    <name evidence="7" type="ORF">ASPACDRAFT_39892</name>
</gene>
<dbReference type="GeneID" id="30974485"/>
<dbReference type="SUPFAM" id="SSF56176">
    <property type="entry name" value="FAD-binding/transporter-associated domain-like"/>
    <property type="match status" value="1"/>
</dbReference>
<evidence type="ECO:0000256" key="3">
    <source>
        <dbReference type="ARBA" id="ARBA00022827"/>
    </source>
</evidence>
<dbReference type="PANTHER" id="PTHR42973:SF8">
    <property type="entry name" value="FAD-BINDING PCMH-TYPE DOMAIN-CONTAINING PROTEIN"/>
    <property type="match status" value="1"/>
</dbReference>
<dbReference type="InterPro" id="IPR050416">
    <property type="entry name" value="FAD-linked_Oxidoreductase"/>
</dbReference>
<name>A0A1L9X271_ASPA1</name>
<dbReference type="Pfam" id="PF08031">
    <property type="entry name" value="BBE"/>
    <property type="match status" value="1"/>
</dbReference>
<dbReference type="EMBL" id="KV878972">
    <property type="protein sequence ID" value="OJK02585.1"/>
    <property type="molecule type" value="Genomic_DNA"/>
</dbReference>
<organism evidence="7 8">
    <name type="scientific">Aspergillus aculeatus (strain ATCC 16872 / CBS 172.66 / WB 5094)</name>
    <dbReference type="NCBI Taxonomy" id="690307"/>
    <lineage>
        <taxon>Eukaryota</taxon>
        <taxon>Fungi</taxon>
        <taxon>Dikarya</taxon>
        <taxon>Ascomycota</taxon>
        <taxon>Pezizomycotina</taxon>
        <taxon>Eurotiomycetes</taxon>
        <taxon>Eurotiomycetidae</taxon>
        <taxon>Eurotiales</taxon>
        <taxon>Aspergillaceae</taxon>
        <taxon>Aspergillus</taxon>
        <taxon>Aspergillus subgen. Circumdati</taxon>
    </lineage>
</organism>
<dbReference type="GO" id="GO:0016491">
    <property type="term" value="F:oxidoreductase activity"/>
    <property type="evidence" value="ECO:0007669"/>
    <property type="project" value="UniProtKB-KW"/>
</dbReference>
<evidence type="ECO:0000313" key="8">
    <source>
        <dbReference type="Proteomes" id="UP000184546"/>
    </source>
</evidence>
<keyword evidence="5" id="KW-0732">Signal</keyword>
<dbReference type="InterPro" id="IPR006094">
    <property type="entry name" value="Oxid_FAD_bind_N"/>
</dbReference>
<keyword evidence="4" id="KW-0560">Oxidoreductase</keyword>
<dbReference type="RefSeq" id="XP_020058924.1">
    <property type="nucleotide sequence ID" value="XM_020200671.1"/>
</dbReference>
<accession>A0A1L9X271</accession>
<dbReference type="PROSITE" id="PS51387">
    <property type="entry name" value="FAD_PCMH"/>
    <property type="match status" value="1"/>
</dbReference>
<dbReference type="InterPro" id="IPR016166">
    <property type="entry name" value="FAD-bd_PCMH"/>
</dbReference>
<dbReference type="Gene3D" id="3.40.462.20">
    <property type="match status" value="1"/>
</dbReference>
<dbReference type="InterPro" id="IPR016169">
    <property type="entry name" value="FAD-bd_PCMH_sub2"/>
</dbReference>
<proteinExistence type="inferred from homology"/>
<evidence type="ECO:0000259" key="6">
    <source>
        <dbReference type="PROSITE" id="PS51387"/>
    </source>
</evidence>
<dbReference type="VEuPathDB" id="FungiDB:ASPACDRAFT_39892"/>
<dbReference type="PANTHER" id="PTHR42973">
    <property type="entry name" value="BINDING OXIDOREDUCTASE, PUTATIVE (AFU_ORTHOLOGUE AFUA_1G17690)-RELATED"/>
    <property type="match status" value="1"/>
</dbReference>